<evidence type="ECO:0000313" key="1">
    <source>
        <dbReference type="EMBL" id="MVF04936.1"/>
    </source>
</evidence>
<name>A0ABD6HVI3_SERMA</name>
<reference evidence="1 2" key="1">
    <citation type="submission" date="2019-11" db="EMBL/GenBank/DDBJ databases">
        <title>Whole genome sequence of a plant growth promoting strain Serratia marcescens BTL07 isolated from the rhizoplane of Chili (Capsicum annuum).</title>
        <authorList>
            <person name="Dutta S."/>
            <person name="Khatun A."/>
            <person name="Gupta D.R."/>
            <person name="Surovy M.Z."/>
            <person name="Rahman M.M."/>
            <person name="Mahmud N.U."/>
            <person name="Emes R."/>
            <person name="Warry A."/>
            <person name="West H."/>
            <person name="Clarke M.L."/>
            <person name="Islam M.T."/>
        </authorList>
    </citation>
    <scope>NUCLEOTIDE SEQUENCE [LARGE SCALE GENOMIC DNA]</scope>
    <source>
        <strain evidence="1 2">BTL07</strain>
    </source>
</reference>
<organism evidence="1 2">
    <name type="scientific">Serratia marcescens</name>
    <dbReference type="NCBI Taxonomy" id="615"/>
    <lineage>
        <taxon>Bacteria</taxon>
        <taxon>Pseudomonadati</taxon>
        <taxon>Pseudomonadota</taxon>
        <taxon>Gammaproteobacteria</taxon>
        <taxon>Enterobacterales</taxon>
        <taxon>Yersiniaceae</taxon>
        <taxon>Serratia</taxon>
    </lineage>
</organism>
<dbReference type="AlphaFoldDB" id="A0ABD6HVI3"/>
<dbReference type="EMBL" id="WNKC01000003">
    <property type="protein sequence ID" value="MVF04936.1"/>
    <property type="molecule type" value="Genomic_DNA"/>
</dbReference>
<evidence type="ECO:0000313" key="2">
    <source>
        <dbReference type="Proteomes" id="UP000443014"/>
    </source>
</evidence>
<comment type="caution">
    <text evidence="1">The sequence shown here is derived from an EMBL/GenBank/DDBJ whole genome shotgun (WGS) entry which is preliminary data.</text>
</comment>
<proteinExistence type="predicted"/>
<dbReference type="RefSeq" id="WP_156866118.1">
    <property type="nucleotide sequence ID" value="NZ_WNKC01000003.1"/>
</dbReference>
<gene>
    <name evidence="1" type="ORF">GMA22_16925</name>
</gene>
<sequence>MIENTISLIIDDKIEDGSLICDYLRREFLPYQFYHYDEEKHDVVIDEKDKLSGIRIIFQDLALISSTHPSKSDYDAAADTIESLLSERNGPWLLITWSTWSMPESKDDTYPKQLFDHLHEELPESLRPFAYIALDKSFFTTDNRHGPAKPLQELSEEQEKKLSGYIKDGLSNSKSLHFLTDWEKNAKAAIYSTASELSQLAMQQKAEPDNALGKIIYELAIAHAGKNVEKDDYLQHSLSEVLSDIIRDKIEYNKVSSSQKISFDRLSDLDKKTLEAVPFWKSKINKAIHIDTHSFENENSTPGSVFIIEKDGAGITFIPGEITDTSKLNKFKRKHFLNFMSDERNEKDKICGEAKIICVDMTPPCDHANKKAEWNKYMIGLLLPTTHEKYCCLLSKNKETGINERDERRLLGDNLVKIPNVYLTTPSGHNEFRMIFNSRLTISLPSDKSVEILGNGKIGRIREQLLSDMRSWFIRQTTRPGIVELR</sequence>
<dbReference type="Proteomes" id="UP000443014">
    <property type="component" value="Unassembled WGS sequence"/>
</dbReference>
<evidence type="ECO:0008006" key="3">
    <source>
        <dbReference type="Google" id="ProtNLM"/>
    </source>
</evidence>
<protein>
    <recommendedName>
        <fullName evidence="3">Response receiver domain-containing protein</fullName>
    </recommendedName>
</protein>
<accession>A0ABD6HVI3</accession>